<dbReference type="InterPro" id="IPR036770">
    <property type="entry name" value="Ankyrin_rpt-contain_sf"/>
</dbReference>
<evidence type="ECO:0000256" key="14">
    <source>
        <dbReference type="SAM" id="MobiDB-lite"/>
    </source>
</evidence>
<evidence type="ECO:0000259" key="15">
    <source>
        <dbReference type="Pfam" id="PF01529"/>
    </source>
</evidence>
<reference evidence="16" key="1">
    <citation type="submission" date="2023-08" db="EMBL/GenBank/DDBJ databases">
        <title>Black Yeasts Isolated from many extreme environments.</title>
        <authorList>
            <person name="Coleine C."/>
            <person name="Stajich J.E."/>
            <person name="Selbmann L."/>
        </authorList>
    </citation>
    <scope>NUCLEOTIDE SEQUENCE</scope>
    <source>
        <strain evidence="16">CCFEE 5401</strain>
    </source>
</reference>
<feature type="transmembrane region" description="Helical" evidence="13">
    <location>
        <begin position="299"/>
        <end position="318"/>
    </location>
</feature>
<evidence type="ECO:0000256" key="9">
    <source>
        <dbReference type="ARBA" id="ARBA00023139"/>
    </source>
</evidence>
<keyword evidence="8 13" id="KW-0472">Membrane</keyword>
<evidence type="ECO:0000256" key="7">
    <source>
        <dbReference type="ARBA" id="ARBA00023043"/>
    </source>
</evidence>
<evidence type="ECO:0000256" key="13">
    <source>
        <dbReference type="RuleBase" id="RU079119"/>
    </source>
</evidence>
<comment type="subcellular location">
    <subcellularLocation>
        <location evidence="2">Early endosome membrane</location>
        <topology evidence="2">Multi-pass membrane protein</topology>
    </subcellularLocation>
</comment>
<comment type="caution">
    <text evidence="16">The sequence shown here is derived from an EMBL/GenBank/DDBJ whole genome shotgun (WGS) entry which is preliminary data.</text>
</comment>
<dbReference type="PANTHER" id="PTHR24161:SF85">
    <property type="entry name" value="PALMITOYLTRANSFERASE HIP14"/>
    <property type="match status" value="1"/>
</dbReference>
<evidence type="ECO:0000256" key="5">
    <source>
        <dbReference type="ARBA" id="ARBA00022737"/>
    </source>
</evidence>
<feature type="domain" description="Palmitoyltransferase DHHC" evidence="15">
    <location>
        <begin position="440"/>
        <end position="471"/>
    </location>
</feature>
<comment type="domain">
    <text evidence="13">The DHHC domain is required for palmitoyltransferase activity.</text>
</comment>
<proteinExistence type="inferred from homology"/>
<comment type="function">
    <text evidence="1">Palmitoyltransferase specific for casein kinase 1.</text>
</comment>
<feature type="region of interest" description="Disordered" evidence="14">
    <location>
        <begin position="1"/>
        <end position="46"/>
    </location>
</feature>
<keyword evidence="5" id="KW-0677">Repeat</keyword>
<dbReference type="EC" id="2.3.1.225" evidence="13"/>
<feature type="compositionally biased region" description="Low complexity" evidence="14">
    <location>
        <begin position="12"/>
        <end position="24"/>
    </location>
</feature>
<dbReference type="PRINTS" id="PR01415">
    <property type="entry name" value="ANKYRIN"/>
</dbReference>
<name>A0AAN7TYA8_9PEZI</name>
<evidence type="ECO:0000256" key="10">
    <source>
        <dbReference type="ARBA" id="ARBA00023288"/>
    </source>
</evidence>
<dbReference type="Proteomes" id="UP001310890">
    <property type="component" value="Unassembled WGS sequence"/>
</dbReference>
<dbReference type="PROSITE" id="PS50297">
    <property type="entry name" value="ANK_REP_REGION"/>
    <property type="match status" value="3"/>
</dbReference>
<keyword evidence="10" id="KW-0449">Lipoprotein</keyword>
<dbReference type="EMBL" id="JAVRRL010000002">
    <property type="protein sequence ID" value="KAK5118503.1"/>
    <property type="molecule type" value="Genomic_DNA"/>
</dbReference>
<gene>
    <name evidence="16" type="ORF">LTR62_003018</name>
</gene>
<evidence type="ECO:0000256" key="8">
    <source>
        <dbReference type="ARBA" id="ARBA00023136"/>
    </source>
</evidence>
<evidence type="ECO:0000256" key="1">
    <source>
        <dbReference type="ARBA" id="ARBA00002100"/>
    </source>
</evidence>
<dbReference type="Pfam" id="PF12796">
    <property type="entry name" value="Ank_2"/>
    <property type="match status" value="2"/>
</dbReference>
<feature type="repeat" description="ANK" evidence="12">
    <location>
        <begin position="214"/>
        <end position="246"/>
    </location>
</feature>
<organism evidence="16 17">
    <name type="scientific">Meristemomyces frigidus</name>
    <dbReference type="NCBI Taxonomy" id="1508187"/>
    <lineage>
        <taxon>Eukaryota</taxon>
        <taxon>Fungi</taxon>
        <taxon>Dikarya</taxon>
        <taxon>Ascomycota</taxon>
        <taxon>Pezizomycotina</taxon>
        <taxon>Dothideomycetes</taxon>
        <taxon>Dothideomycetidae</taxon>
        <taxon>Mycosphaerellales</taxon>
        <taxon>Teratosphaeriaceae</taxon>
        <taxon>Meristemomyces</taxon>
    </lineage>
</organism>
<keyword evidence="7 12" id="KW-0040">ANK repeat</keyword>
<keyword evidence="4 13" id="KW-0812">Transmembrane</keyword>
<feature type="transmembrane region" description="Helical" evidence="13">
    <location>
        <begin position="361"/>
        <end position="379"/>
    </location>
</feature>
<evidence type="ECO:0000256" key="12">
    <source>
        <dbReference type="PROSITE-ProRule" id="PRU00023"/>
    </source>
</evidence>
<dbReference type="InterPro" id="IPR002110">
    <property type="entry name" value="Ankyrin_rpt"/>
</dbReference>
<feature type="repeat" description="ANK" evidence="12">
    <location>
        <begin position="80"/>
        <end position="112"/>
    </location>
</feature>
<keyword evidence="6 13" id="KW-1133">Transmembrane helix</keyword>
<evidence type="ECO:0000256" key="2">
    <source>
        <dbReference type="ARBA" id="ARBA00004520"/>
    </source>
</evidence>
<comment type="similarity">
    <text evidence="3">Belongs to the DHHC palmitoyltransferase family. AKR/ZDHHC17 subfamily.</text>
</comment>
<dbReference type="SMART" id="SM00248">
    <property type="entry name" value="ANK"/>
    <property type="match status" value="5"/>
</dbReference>
<dbReference type="PROSITE" id="PS50216">
    <property type="entry name" value="DHHC"/>
    <property type="match status" value="1"/>
</dbReference>
<dbReference type="InterPro" id="IPR001594">
    <property type="entry name" value="Palmitoyltrfase_DHHC"/>
</dbReference>
<keyword evidence="13" id="KW-0012">Acyltransferase</keyword>
<dbReference type="Gene3D" id="1.25.40.20">
    <property type="entry name" value="Ankyrin repeat-containing domain"/>
    <property type="match status" value="1"/>
</dbReference>
<dbReference type="SUPFAM" id="SSF48403">
    <property type="entry name" value="Ankyrin repeat"/>
    <property type="match status" value="1"/>
</dbReference>
<sequence length="472" mass="52252">MASLLPNTADKSSSTNSSPRGSNGVDKSTVELSDMEAAPPRPPTLPVEQDLMQLARLGELRAVQRLLDAGQFTAKSTDEQGITALHWAAINGHHALCHFLIQSGADVNARGGDAQATPVLWASKRCHLQIISLLLANGADPLLRDDQGYNLLHSATLDGNVFQLILLLHQPGLSVDVPDSQGHTSLMWAAYKGFGACVDILLRWGADVHAADEMGFTALHWALVKGSYLCIQKLVEYGSDRFVRSKPTEGQTEGDTPAQTAEKMKSGRQWHKALLDSGFDEHGELMAFPIPCVKNRKTFYSRFFFLWPFVLGGLQLWMLATLPIYFGIPGVLLVGYGLQFAVQKLFRWAPLDVKTMHKTPFLAGIFAGTLFWVGVRWILDILPITYTTNPLLNFLFAVSYGMTLYFYTLTMTADPGFIPRGGSRGQTKKAIDELVEHNAFNEAHFCTTCMIRKPLRSKHCRRCGRCVARQDQ</sequence>
<feature type="compositionally biased region" description="Polar residues" evidence="14">
    <location>
        <begin position="1"/>
        <end position="11"/>
    </location>
</feature>
<dbReference type="PANTHER" id="PTHR24161">
    <property type="entry name" value="ANK_REP_REGION DOMAIN-CONTAINING PROTEIN-RELATED"/>
    <property type="match status" value="1"/>
</dbReference>
<feature type="transmembrane region" description="Helical" evidence="13">
    <location>
        <begin position="391"/>
        <end position="410"/>
    </location>
</feature>
<dbReference type="AlphaFoldDB" id="A0AAN7TYA8"/>
<dbReference type="Pfam" id="PF01529">
    <property type="entry name" value="DHHC"/>
    <property type="match status" value="1"/>
</dbReference>
<evidence type="ECO:0000256" key="11">
    <source>
        <dbReference type="ARBA" id="ARBA00048048"/>
    </source>
</evidence>
<keyword evidence="13" id="KW-0808">Transferase</keyword>
<feature type="repeat" description="ANK" evidence="12">
    <location>
        <begin position="114"/>
        <end position="146"/>
    </location>
</feature>
<evidence type="ECO:0000313" key="16">
    <source>
        <dbReference type="EMBL" id="KAK5118503.1"/>
    </source>
</evidence>
<protein>
    <recommendedName>
        <fullName evidence="13">Palmitoyltransferase</fullName>
        <ecNumber evidence="13">2.3.1.225</ecNumber>
    </recommendedName>
</protein>
<keyword evidence="9" id="KW-0564">Palmitate</keyword>
<dbReference type="GO" id="GO:0019706">
    <property type="term" value="F:protein-cysteine S-palmitoyltransferase activity"/>
    <property type="evidence" value="ECO:0007669"/>
    <property type="project" value="UniProtKB-EC"/>
</dbReference>
<accession>A0AAN7TYA8</accession>
<comment type="catalytic activity">
    <reaction evidence="11 13">
        <text>L-cysteinyl-[protein] + hexadecanoyl-CoA = S-hexadecanoyl-L-cysteinyl-[protein] + CoA</text>
        <dbReference type="Rhea" id="RHEA:36683"/>
        <dbReference type="Rhea" id="RHEA-COMP:10131"/>
        <dbReference type="Rhea" id="RHEA-COMP:11032"/>
        <dbReference type="ChEBI" id="CHEBI:29950"/>
        <dbReference type="ChEBI" id="CHEBI:57287"/>
        <dbReference type="ChEBI" id="CHEBI:57379"/>
        <dbReference type="ChEBI" id="CHEBI:74151"/>
        <dbReference type="EC" id="2.3.1.225"/>
    </reaction>
</comment>
<feature type="repeat" description="ANK" evidence="12">
    <location>
        <begin position="181"/>
        <end position="213"/>
    </location>
</feature>
<dbReference type="GO" id="GO:0031901">
    <property type="term" value="C:early endosome membrane"/>
    <property type="evidence" value="ECO:0007669"/>
    <property type="project" value="UniProtKB-SubCell"/>
</dbReference>
<evidence type="ECO:0000256" key="4">
    <source>
        <dbReference type="ARBA" id="ARBA00022692"/>
    </source>
</evidence>
<dbReference type="PROSITE" id="PS50088">
    <property type="entry name" value="ANK_REPEAT"/>
    <property type="match status" value="4"/>
</dbReference>
<evidence type="ECO:0000256" key="6">
    <source>
        <dbReference type="ARBA" id="ARBA00022989"/>
    </source>
</evidence>
<evidence type="ECO:0000313" key="17">
    <source>
        <dbReference type="Proteomes" id="UP001310890"/>
    </source>
</evidence>
<evidence type="ECO:0000256" key="3">
    <source>
        <dbReference type="ARBA" id="ARBA00010104"/>
    </source>
</evidence>